<gene>
    <name evidence="2" type="ORF">D5018_16915</name>
</gene>
<dbReference type="PANTHER" id="PTHR30344">
    <property type="entry name" value="6-PHOSPHOGLUCONOLACTONASE-RELATED"/>
    <property type="match status" value="1"/>
</dbReference>
<dbReference type="Gene3D" id="2.130.10.10">
    <property type="entry name" value="YVTN repeat-like/Quinoprotein amine dehydrogenase"/>
    <property type="match status" value="2"/>
</dbReference>
<comment type="caution">
    <text evidence="2">The sequence shown here is derived from an EMBL/GenBank/DDBJ whole genome shotgun (WGS) entry which is preliminary data.</text>
</comment>
<dbReference type="SUPFAM" id="SSF75011">
    <property type="entry name" value="3-carboxy-cis,cis-mucoante lactonizing enzyme"/>
    <property type="match status" value="1"/>
</dbReference>
<dbReference type="AlphaFoldDB" id="A0A3L8PTD4"/>
<evidence type="ECO:0000313" key="2">
    <source>
        <dbReference type="EMBL" id="RLV58534.1"/>
    </source>
</evidence>
<dbReference type="GO" id="GO:0006006">
    <property type="term" value="P:glucose metabolic process"/>
    <property type="evidence" value="ECO:0007669"/>
    <property type="project" value="UniProtKB-KW"/>
</dbReference>
<evidence type="ECO:0000313" key="3">
    <source>
        <dbReference type="Proteomes" id="UP000281474"/>
    </source>
</evidence>
<keyword evidence="1" id="KW-0313">Glucose metabolism</keyword>
<dbReference type="OrthoDB" id="9757809at2"/>
<dbReference type="GO" id="GO:0017057">
    <property type="term" value="F:6-phosphogluconolactonase activity"/>
    <property type="evidence" value="ECO:0007669"/>
    <property type="project" value="TreeGrafter"/>
</dbReference>
<organism evidence="2 3">
    <name type="scientific">Parashewanella curva</name>
    <dbReference type="NCBI Taxonomy" id="2338552"/>
    <lineage>
        <taxon>Bacteria</taxon>
        <taxon>Pseudomonadati</taxon>
        <taxon>Pseudomonadota</taxon>
        <taxon>Gammaproteobacteria</taxon>
        <taxon>Alteromonadales</taxon>
        <taxon>Shewanellaceae</taxon>
        <taxon>Parashewanella</taxon>
    </lineage>
</organism>
<keyword evidence="1" id="KW-0119">Carbohydrate metabolism</keyword>
<dbReference type="PANTHER" id="PTHR30344:SF4">
    <property type="entry name" value="CYCLASE, PUTATIVE (AFU_ORTHOLOGUE AFUA_6G11580)-RELATED"/>
    <property type="match status" value="1"/>
</dbReference>
<dbReference type="InterPro" id="IPR050282">
    <property type="entry name" value="Cycloisomerase_2"/>
</dbReference>
<dbReference type="Proteomes" id="UP000281474">
    <property type="component" value="Unassembled WGS sequence"/>
</dbReference>
<name>A0A3L8PTD4_9GAMM</name>
<dbReference type="InterPro" id="IPR015943">
    <property type="entry name" value="WD40/YVTN_repeat-like_dom_sf"/>
</dbReference>
<dbReference type="PROSITE" id="PS51257">
    <property type="entry name" value="PROKAR_LIPOPROTEIN"/>
    <property type="match status" value="1"/>
</dbReference>
<keyword evidence="3" id="KW-1185">Reference proteome</keyword>
<reference evidence="2 3" key="1">
    <citation type="submission" date="2018-09" db="EMBL/GenBank/DDBJ databases">
        <title>Phylogeny of the Shewanellaceae, and recommendation for two new genera, Pseudoshewanella and Parashewanella.</title>
        <authorList>
            <person name="Wang G."/>
        </authorList>
    </citation>
    <scope>NUCLEOTIDE SEQUENCE [LARGE SCALE GENOMIC DNA]</scope>
    <source>
        <strain evidence="2 3">C51</strain>
    </source>
</reference>
<sequence length="471" mass="51617">MERSFISKLYKSLLALTLSTFIVSCGHHDDDDDHGHKHEEKSLVGFIYTTTNGEGLNKVIQLSRYSDGTLGDEKVYYTGDKGGANVDAGGDAHGDFDSQGAVQIIGDYLLTTSAGGNAIAVFQLDRKTGDLTFMQRVDSGGQRPVSIGYTKNTETEDQYWVVVGNQWNNPNIQKSGDDIERYPNSAFFAQDLTAADASDELRSIVLFSFDSSNGALVRSDDIFLDNYNRQNGGPTTVTFSDDGTRLAVATWGIAHFSTNSPSLTEQRPSRVYVYNFNAEDGTISGKRHFEKEGIAGTIGINFAKDSNDVIHASNFNLVNEFLDHGLTILKDDGSEITLMENGNTGSENSHDEACWTVLSPDGSRLYLSSFGANVITPFDINSEGGIAKKLAFEARSADTPGGDNKEMWVSPDNKHVYVLGAFQTFTLNRFKVTDDGLEYLDQYIYQETKNARGEDSAGKYNFLGLTGFDIE</sequence>
<accession>A0A3L8PTD4</accession>
<dbReference type="RefSeq" id="WP_121840171.1">
    <property type="nucleotide sequence ID" value="NZ_ML014816.1"/>
</dbReference>
<proteinExistence type="predicted"/>
<protein>
    <submittedName>
        <fullName evidence="2">Uncharacterized protein</fullName>
    </submittedName>
</protein>
<dbReference type="EMBL" id="QZEI01000067">
    <property type="protein sequence ID" value="RLV58534.1"/>
    <property type="molecule type" value="Genomic_DNA"/>
</dbReference>
<evidence type="ECO:0000256" key="1">
    <source>
        <dbReference type="ARBA" id="ARBA00022526"/>
    </source>
</evidence>